<feature type="domain" description="TonB-dependent receptor-like beta-barrel" evidence="14">
    <location>
        <begin position="338"/>
        <end position="690"/>
    </location>
</feature>
<evidence type="ECO:0000313" key="17">
    <source>
        <dbReference type="Proteomes" id="UP000260351"/>
    </source>
</evidence>
<dbReference type="Pfam" id="PF07715">
    <property type="entry name" value="Plug"/>
    <property type="match status" value="1"/>
</dbReference>
<dbReference type="PANTHER" id="PTHR30069">
    <property type="entry name" value="TONB-DEPENDENT OUTER MEMBRANE RECEPTOR"/>
    <property type="match status" value="1"/>
</dbReference>
<dbReference type="RefSeq" id="WP_116649211.1">
    <property type="nucleotide sequence ID" value="NZ_QUZK01000003.1"/>
</dbReference>
<reference evidence="16 17" key="1">
    <citation type="submission" date="2018-08" db="EMBL/GenBank/DDBJ databases">
        <title>Wenzhouxiangella salilacus sp. nov., a novel bacterium isolated from a saline lake in Xinjiang Province, China.</title>
        <authorList>
            <person name="Han S."/>
        </authorList>
    </citation>
    <scope>NUCLEOTIDE SEQUENCE [LARGE SCALE GENOMIC DNA]</scope>
    <source>
        <strain evidence="16 17">XDB06</strain>
    </source>
</reference>
<evidence type="ECO:0000256" key="3">
    <source>
        <dbReference type="ARBA" id="ARBA00022448"/>
    </source>
</evidence>
<evidence type="ECO:0000256" key="11">
    <source>
        <dbReference type="PROSITE-ProRule" id="PRU01360"/>
    </source>
</evidence>
<feature type="domain" description="TonB-dependent receptor plug" evidence="15">
    <location>
        <begin position="50"/>
        <end position="160"/>
    </location>
</feature>
<keyword evidence="10 11" id="KW-0998">Cell outer membrane</keyword>
<dbReference type="CDD" id="cd01347">
    <property type="entry name" value="ligand_gated_channel"/>
    <property type="match status" value="1"/>
</dbReference>
<evidence type="ECO:0000259" key="14">
    <source>
        <dbReference type="Pfam" id="PF00593"/>
    </source>
</evidence>
<dbReference type="Gene3D" id="2.170.130.10">
    <property type="entry name" value="TonB-dependent receptor, plug domain"/>
    <property type="match status" value="1"/>
</dbReference>
<gene>
    <name evidence="16" type="ORF">DZC52_00765</name>
</gene>
<dbReference type="InterPro" id="IPR000531">
    <property type="entry name" value="Beta-barrel_TonB"/>
</dbReference>
<keyword evidence="7 12" id="KW-0798">TonB box</keyword>
<keyword evidence="17" id="KW-1185">Reference proteome</keyword>
<dbReference type="Pfam" id="PF00593">
    <property type="entry name" value="TonB_dep_Rec_b-barrel"/>
    <property type="match status" value="1"/>
</dbReference>
<name>A0A3E1KE62_9GAMM</name>
<comment type="subcellular location">
    <subcellularLocation>
        <location evidence="1 11">Cell outer membrane</location>
        <topology evidence="1 11">Multi-pass membrane protein</topology>
    </subcellularLocation>
</comment>
<dbReference type="InterPro" id="IPR036942">
    <property type="entry name" value="Beta-barrel_TonB_sf"/>
</dbReference>
<evidence type="ECO:0000256" key="6">
    <source>
        <dbReference type="ARBA" id="ARBA00022729"/>
    </source>
</evidence>
<evidence type="ECO:0000256" key="9">
    <source>
        <dbReference type="ARBA" id="ARBA00023170"/>
    </source>
</evidence>
<evidence type="ECO:0000259" key="15">
    <source>
        <dbReference type="Pfam" id="PF07715"/>
    </source>
</evidence>
<dbReference type="InterPro" id="IPR037066">
    <property type="entry name" value="Plug_dom_sf"/>
</dbReference>
<accession>A0A3E1KE62</accession>
<dbReference type="Gene3D" id="2.40.170.20">
    <property type="entry name" value="TonB-dependent receptor, beta-barrel domain"/>
    <property type="match status" value="1"/>
</dbReference>
<organism evidence="16 17">
    <name type="scientific">Wenzhouxiangella sediminis</name>
    <dbReference type="NCBI Taxonomy" id="1792836"/>
    <lineage>
        <taxon>Bacteria</taxon>
        <taxon>Pseudomonadati</taxon>
        <taxon>Pseudomonadota</taxon>
        <taxon>Gammaproteobacteria</taxon>
        <taxon>Chromatiales</taxon>
        <taxon>Wenzhouxiangellaceae</taxon>
        <taxon>Wenzhouxiangella</taxon>
    </lineage>
</organism>
<evidence type="ECO:0000256" key="12">
    <source>
        <dbReference type="RuleBase" id="RU003357"/>
    </source>
</evidence>
<dbReference type="GO" id="GO:0044718">
    <property type="term" value="P:siderophore transmembrane transport"/>
    <property type="evidence" value="ECO:0007669"/>
    <property type="project" value="TreeGrafter"/>
</dbReference>
<keyword evidence="9 16" id="KW-0675">Receptor</keyword>
<sequence>MHRINLILAALLFAPAICAQAERETEGDRDEQARELDPITVVAHRQPRQLSEVAGTVTIIGSERLSRDMVFDAEDLVRYEPGVTIDGGGTRFGFNGFRIRGVGGNRTAVLIDNVPVSDQFDIGSFADTGRGLLELGLAQRVEILRGPASTLYGSKALGGVVAVSTIDADDIITDGRGGTRISLSGATDSDRTRVTAARAFRSGDFDFLLAGAARRGSETEVADRPEDTPIDLLDREHAAVLLRGGLDTNAGRIRLTLDGMRETRDADIRAMIGSGRLVFTEALLGDDRRQQWRILIDQELAPFGPVARGHWRAWHQLTDVLQETDDLRPNAGPPVGVFRRFEFRQETTGIGADLESETEWLGRDHRLGYGFELSRSEVVNKRDGLQTNLDTGETTKTIIGETFPLRDFPRSRVDELGIYLHDEIRLWQGGPTLSPGIRYEYYDLSLLDDPLFDSSFPEAETTELTTSSWLPKLGLVWPLGDSMEFFAQYARGLRAPPFEDVNIGLEYPQFRVRAIANPDLEPEKGRTFEAGFRWRGRDTLAELALYRNDYENFIQTRAPLGFDPASGFLLFQSVNRDRVRIEGGELRLRQRLGGGFSAELAGEWSRGEDRTTGRNLPGTSPPSLIAEIAWQSPDASIETRLVTTAARGQRELVDEEGEPLFSAPGYATVDWLTRWFPRHDLEVGLGLFNLTDRQYWRTGRVIGRTPDDPTLPLLAEPGRWAMLSLTWHR</sequence>
<evidence type="ECO:0000256" key="1">
    <source>
        <dbReference type="ARBA" id="ARBA00004571"/>
    </source>
</evidence>
<keyword evidence="3 11" id="KW-0813">Transport</keyword>
<dbReference type="Proteomes" id="UP000260351">
    <property type="component" value="Unassembled WGS sequence"/>
</dbReference>
<evidence type="ECO:0000256" key="4">
    <source>
        <dbReference type="ARBA" id="ARBA00022452"/>
    </source>
</evidence>
<keyword evidence="4 11" id="KW-1134">Transmembrane beta strand</keyword>
<evidence type="ECO:0000256" key="10">
    <source>
        <dbReference type="ARBA" id="ARBA00023237"/>
    </source>
</evidence>
<comment type="caution">
    <text evidence="16">The sequence shown here is derived from an EMBL/GenBank/DDBJ whole genome shotgun (WGS) entry which is preliminary data.</text>
</comment>
<dbReference type="AlphaFoldDB" id="A0A3E1KE62"/>
<dbReference type="EMBL" id="QUZK01000003">
    <property type="protein sequence ID" value="RFF32896.1"/>
    <property type="molecule type" value="Genomic_DNA"/>
</dbReference>
<dbReference type="PROSITE" id="PS52016">
    <property type="entry name" value="TONB_DEPENDENT_REC_3"/>
    <property type="match status" value="1"/>
</dbReference>
<dbReference type="InterPro" id="IPR012910">
    <property type="entry name" value="Plug_dom"/>
</dbReference>
<evidence type="ECO:0000256" key="7">
    <source>
        <dbReference type="ARBA" id="ARBA00023077"/>
    </source>
</evidence>
<dbReference type="InterPro" id="IPR039426">
    <property type="entry name" value="TonB-dep_rcpt-like"/>
</dbReference>
<dbReference type="GO" id="GO:0009279">
    <property type="term" value="C:cell outer membrane"/>
    <property type="evidence" value="ECO:0007669"/>
    <property type="project" value="UniProtKB-SubCell"/>
</dbReference>
<evidence type="ECO:0000256" key="13">
    <source>
        <dbReference type="SAM" id="SignalP"/>
    </source>
</evidence>
<dbReference type="OrthoDB" id="9815954at2"/>
<evidence type="ECO:0000313" key="16">
    <source>
        <dbReference type="EMBL" id="RFF32896.1"/>
    </source>
</evidence>
<proteinExistence type="inferred from homology"/>
<keyword evidence="6 13" id="KW-0732">Signal</keyword>
<evidence type="ECO:0000256" key="8">
    <source>
        <dbReference type="ARBA" id="ARBA00023136"/>
    </source>
</evidence>
<feature type="chain" id="PRO_5017674867" evidence="13">
    <location>
        <begin position="22"/>
        <end position="729"/>
    </location>
</feature>
<dbReference type="GO" id="GO:0015344">
    <property type="term" value="F:siderophore uptake transmembrane transporter activity"/>
    <property type="evidence" value="ECO:0007669"/>
    <property type="project" value="TreeGrafter"/>
</dbReference>
<keyword evidence="8 11" id="KW-0472">Membrane</keyword>
<dbReference type="PANTHER" id="PTHR30069:SF29">
    <property type="entry name" value="HEMOGLOBIN AND HEMOGLOBIN-HAPTOGLOBIN-BINDING PROTEIN 1-RELATED"/>
    <property type="match status" value="1"/>
</dbReference>
<dbReference type="SUPFAM" id="SSF56935">
    <property type="entry name" value="Porins"/>
    <property type="match status" value="1"/>
</dbReference>
<evidence type="ECO:0000256" key="5">
    <source>
        <dbReference type="ARBA" id="ARBA00022692"/>
    </source>
</evidence>
<protein>
    <submittedName>
        <fullName evidence="16">TonB-dependent receptor</fullName>
    </submittedName>
</protein>
<evidence type="ECO:0000256" key="2">
    <source>
        <dbReference type="ARBA" id="ARBA00008143"/>
    </source>
</evidence>
<comment type="similarity">
    <text evidence="2">Belongs to the TonB-dependent receptor family. Hemoglobin/haptoglobin binding protein subfamily.</text>
</comment>
<feature type="signal peptide" evidence="13">
    <location>
        <begin position="1"/>
        <end position="21"/>
    </location>
</feature>
<keyword evidence="5 11" id="KW-0812">Transmembrane</keyword>